<proteinExistence type="predicted"/>
<keyword evidence="2" id="KW-1185">Reference proteome</keyword>
<sequence length="88" mass="9544">MTASFPAVMYGPLHYHSIDMDKNEALKKSKGNCNSSMTLSSSSIEDLHWWAVSLPSAFNVVHSEYEIVIYTDASTTGWGGVLGDLSTG</sequence>
<accession>A0A7D9EJV8</accession>
<evidence type="ECO:0000313" key="1">
    <source>
        <dbReference type="EMBL" id="CAB4009008.1"/>
    </source>
</evidence>
<dbReference type="Proteomes" id="UP001152795">
    <property type="component" value="Unassembled WGS sequence"/>
</dbReference>
<reference evidence="1" key="1">
    <citation type="submission" date="2020-04" db="EMBL/GenBank/DDBJ databases">
        <authorList>
            <person name="Alioto T."/>
            <person name="Alioto T."/>
            <person name="Gomez Garrido J."/>
        </authorList>
    </citation>
    <scope>NUCLEOTIDE SEQUENCE</scope>
    <source>
        <strain evidence="1">A484AB</strain>
    </source>
</reference>
<feature type="non-terminal residue" evidence="1">
    <location>
        <position position="88"/>
    </location>
</feature>
<protein>
    <submittedName>
        <fullName evidence="1">Uncharacterized protein</fullName>
    </submittedName>
</protein>
<comment type="caution">
    <text evidence="1">The sequence shown here is derived from an EMBL/GenBank/DDBJ whole genome shotgun (WGS) entry which is preliminary data.</text>
</comment>
<organism evidence="1 2">
    <name type="scientific">Paramuricea clavata</name>
    <name type="common">Red gorgonian</name>
    <name type="synonym">Violescent sea-whip</name>
    <dbReference type="NCBI Taxonomy" id="317549"/>
    <lineage>
        <taxon>Eukaryota</taxon>
        <taxon>Metazoa</taxon>
        <taxon>Cnidaria</taxon>
        <taxon>Anthozoa</taxon>
        <taxon>Octocorallia</taxon>
        <taxon>Malacalcyonacea</taxon>
        <taxon>Plexauridae</taxon>
        <taxon>Paramuricea</taxon>
    </lineage>
</organism>
<name>A0A7D9EJV8_PARCT</name>
<dbReference type="EMBL" id="CACRXK020006298">
    <property type="protein sequence ID" value="CAB4009008.1"/>
    <property type="molecule type" value="Genomic_DNA"/>
</dbReference>
<evidence type="ECO:0000313" key="2">
    <source>
        <dbReference type="Proteomes" id="UP001152795"/>
    </source>
</evidence>
<dbReference type="AlphaFoldDB" id="A0A7D9EJV8"/>
<gene>
    <name evidence="1" type="ORF">PACLA_8A060157</name>
</gene>